<dbReference type="HOGENOM" id="CLU_2987147_0_0_10"/>
<dbReference type="AlphaFoldDB" id="U2C7G4"/>
<dbReference type="Proteomes" id="UP000016496">
    <property type="component" value="Unassembled WGS sequence"/>
</dbReference>
<dbReference type="PATRIC" id="fig|1321819.3.peg.874"/>
<reference evidence="2 3" key="1">
    <citation type="submission" date="2013-08" db="EMBL/GenBank/DDBJ databases">
        <authorList>
            <person name="Weinstock G."/>
            <person name="Sodergren E."/>
            <person name="Wylie T."/>
            <person name="Fulton L."/>
            <person name="Fulton R."/>
            <person name="Fronick C."/>
            <person name="O'Laughlin M."/>
            <person name="Godfrey J."/>
            <person name="Miner T."/>
            <person name="Herter B."/>
            <person name="Appelbaum E."/>
            <person name="Cordes M."/>
            <person name="Lek S."/>
            <person name="Wollam A."/>
            <person name="Pepin K.H."/>
            <person name="Palsikar V.B."/>
            <person name="Mitreva M."/>
            <person name="Wilson R.K."/>
        </authorList>
    </citation>
    <scope>NUCLEOTIDE SEQUENCE [LARGE SCALE GENOMIC DNA]</scope>
    <source>
        <strain evidence="2 3">F0041</strain>
    </source>
</reference>
<dbReference type="EMBL" id="AWSV01000054">
    <property type="protein sequence ID" value="ERI86434.1"/>
    <property type="molecule type" value="Genomic_DNA"/>
</dbReference>
<accession>U2C7G4</accession>
<organism evidence="2 3">
    <name type="scientific">Bacteroides pyogenes F0041</name>
    <dbReference type="NCBI Taxonomy" id="1321819"/>
    <lineage>
        <taxon>Bacteria</taxon>
        <taxon>Pseudomonadati</taxon>
        <taxon>Bacteroidota</taxon>
        <taxon>Bacteroidia</taxon>
        <taxon>Bacteroidales</taxon>
        <taxon>Bacteroidaceae</taxon>
        <taxon>Bacteroides</taxon>
    </lineage>
</organism>
<evidence type="ECO:0000313" key="2">
    <source>
        <dbReference type="EMBL" id="ERI86434.1"/>
    </source>
</evidence>
<comment type="caution">
    <text evidence="2">The sequence shown here is derived from an EMBL/GenBank/DDBJ whole genome shotgun (WGS) entry which is preliminary data.</text>
</comment>
<gene>
    <name evidence="2" type="ORF">HMPREF1981_00945</name>
</gene>
<feature type="region of interest" description="Disordered" evidence="1">
    <location>
        <begin position="1"/>
        <end position="57"/>
    </location>
</feature>
<feature type="compositionally biased region" description="Basic and acidic residues" evidence="1">
    <location>
        <begin position="46"/>
        <end position="57"/>
    </location>
</feature>
<protein>
    <submittedName>
        <fullName evidence="2">Uncharacterized protein</fullName>
    </submittedName>
</protein>
<sequence>MNRSDIRLPEETKDKGTPTEQIRSRRKSDCTEETKDKSMPTPSRKAVAEWKRRRDER</sequence>
<evidence type="ECO:0000256" key="1">
    <source>
        <dbReference type="SAM" id="MobiDB-lite"/>
    </source>
</evidence>
<feature type="compositionally biased region" description="Basic and acidic residues" evidence="1">
    <location>
        <begin position="27"/>
        <end position="38"/>
    </location>
</feature>
<feature type="compositionally biased region" description="Basic and acidic residues" evidence="1">
    <location>
        <begin position="1"/>
        <end position="17"/>
    </location>
</feature>
<name>U2C7G4_9BACE</name>
<proteinExistence type="predicted"/>
<evidence type="ECO:0000313" key="3">
    <source>
        <dbReference type="Proteomes" id="UP000016496"/>
    </source>
</evidence>